<evidence type="ECO:0000259" key="4">
    <source>
        <dbReference type="Pfam" id="PF00127"/>
    </source>
</evidence>
<dbReference type="PROSITE" id="PS51318">
    <property type="entry name" value="TAT"/>
    <property type="match status" value="1"/>
</dbReference>
<dbReference type="GeneID" id="73901502"/>
<dbReference type="Gene3D" id="2.60.40.420">
    <property type="entry name" value="Cupredoxins - blue copper proteins"/>
    <property type="match status" value="1"/>
</dbReference>
<sequence>MHDSTSNRRTVLKATGASLAAVTLAGCGSSDPEDGSGGSGGSGSDGSGGGGDEYTIDPGTEIMFAGLTTHWEGNAPSSIEGVRNPTLVLTEGETYTIGWNEGNGAGHNMELRDDSGSVVDDLATEIAMEPGDDQVLEFEATSEITTYRCRPHSGMEGSIVVE</sequence>
<protein>
    <submittedName>
        <fullName evidence="5">Plastocyanin/azurin family copper-binding protein</fullName>
    </submittedName>
</protein>
<gene>
    <name evidence="5" type="ORF">ACFOUR_17405</name>
</gene>
<evidence type="ECO:0000256" key="1">
    <source>
        <dbReference type="ARBA" id="ARBA00022723"/>
    </source>
</evidence>
<dbReference type="InterPro" id="IPR008972">
    <property type="entry name" value="Cupredoxin"/>
</dbReference>
<proteinExistence type="predicted"/>
<reference evidence="5 6" key="1">
    <citation type="journal article" date="2019" name="Int. J. Syst. Evol. Microbiol.">
        <title>The Global Catalogue of Microorganisms (GCM) 10K type strain sequencing project: providing services to taxonomists for standard genome sequencing and annotation.</title>
        <authorList>
            <consortium name="The Broad Institute Genomics Platform"/>
            <consortium name="The Broad Institute Genome Sequencing Center for Infectious Disease"/>
            <person name="Wu L."/>
            <person name="Ma J."/>
        </authorList>
    </citation>
    <scope>NUCLEOTIDE SEQUENCE [LARGE SCALE GENOMIC DNA]</scope>
    <source>
        <strain evidence="5 6">IBRC-M 10256</strain>
    </source>
</reference>
<dbReference type="InterPro" id="IPR000923">
    <property type="entry name" value="BlueCu_1"/>
</dbReference>
<evidence type="ECO:0000313" key="5">
    <source>
        <dbReference type="EMBL" id="MFC3960140.1"/>
    </source>
</evidence>
<accession>A0ABD5NTU9</accession>
<organism evidence="5 6">
    <name type="scientific">Halovivax cerinus</name>
    <dbReference type="NCBI Taxonomy" id="1487865"/>
    <lineage>
        <taxon>Archaea</taxon>
        <taxon>Methanobacteriati</taxon>
        <taxon>Methanobacteriota</taxon>
        <taxon>Stenosarchaea group</taxon>
        <taxon>Halobacteria</taxon>
        <taxon>Halobacteriales</taxon>
        <taxon>Natrialbaceae</taxon>
        <taxon>Halovivax</taxon>
    </lineage>
</organism>
<dbReference type="GO" id="GO:0046872">
    <property type="term" value="F:metal ion binding"/>
    <property type="evidence" value="ECO:0007669"/>
    <property type="project" value="UniProtKB-KW"/>
</dbReference>
<keyword evidence="1" id="KW-0479">Metal-binding</keyword>
<dbReference type="Proteomes" id="UP001595846">
    <property type="component" value="Unassembled WGS sequence"/>
</dbReference>
<evidence type="ECO:0000256" key="3">
    <source>
        <dbReference type="SAM" id="MobiDB-lite"/>
    </source>
</evidence>
<feature type="region of interest" description="Disordered" evidence="3">
    <location>
        <begin position="25"/>
        <end position="58"/>
    </location>
</feature>
<dbReference type="SUPFAM" id="SSF49503">
    <property type="entry name" value="Cupredoxins"/>
    <property type="match status" value="1"/>
</dbReference>
<keyword evidence="6" id="KW-1185">Reference proteome</keyword>
<evidence type="ECO:0000313" key="6">
    <source>
        <dbReference type="Proteomes" id="UP001595846"/>
    </source>
</evidence>
<evidence type="ECO:0000256" key="2">
    <source>
        <dbReference type="ARBA" id="ARBA00023008"/>
    </source>
</evidence>
<dbReference type="Pfam" id="PF00127">
    <property type="entry name" value="Copper-bind"/>
    <property type="match status" value="1"/>
</dbReference>
<dbReference type="AlphaFoldDB" id="A0ABD5NTU9"/>
<dbReference type="EMBL" id="JBHSAQ010000016">
    <property type="protein sequence ID" value="MFC3960140.1"/>
    <property type="molecule type" value="Genomic_DNA"/>
</dbReference>
<name>A0ABD5NTU9_9EURY</name>
<feature type="compositionally biased region" description="Gly residues" evidence="3">
    <location>
        <begin position="35"/>
        <end position="52"/>
    </location>
</feature>
<feature type="domain" description="Blue (type 1) copper" evidence="4">
    <location>
        <begin position="89"/>
        <end position="162"/>
    </location>
</feature>
<dbReference type="RefSeq" id="WP_256532420.1">
    <property type="nucleotide sequence ID" value="NZ_CP101824.1"/>
</dbReference>
<comment type="caution">
    <text evidence="5">The sequence shown here is derived from an EMBL/GenBank/DDBJ whole genome shotgun (WGS) entry which is preliminary data.</text>
</comment>
<keyword evidence="2" id="KW-0186">Copper</keyword>
<dbReference type="InterPro" id="IPR006311">
    <property type="entry name" value="TAT_signal"/>
</dbReference>